<organism evidence="6 7">
    <name type="scientific">Actinoalloteichus hymeniacidonis</name>
    <dbReference type="NCBI Taxonomy" id="340345"/>
    <lineage>
        <taxon>Bacteria</taxon>
        <taxon>Bacillati</taxon>
        <taxon>Actinomycetota</taxon>
        <taxon>Actinomycetes</taxon>
        <taxon>Pseudonocardiales</taxon>
        <taxon>Pseudonocardiaceae</taxon>
        <taxon>Actinoalloteichus</taxon>
    </lineage>
</organism>
<proteinExistence type="predicted"/>
<dbReference type="PANTHER" id="PTHR43132:SF8">
    <property type="entry name" value="HTH-TYPE TRANSCRIPTIONAL REGULATOR KMTR"/>
    <property type="match status" value="1"/>
</dbReference>
<feature type="region of interest" description="Disordered" evidence="4">
    <location>
        <begin position="1"/>
        <end position="22"/>
    </location>
</feature>
<dbReference type="SMART" id="SM00418">
    <property type="entry name" value="HTH_ARSR"/>
    <property type="match status" value="1"/>
</dbReference>
<keyword evidence="1" id="KW-0805">Transcription regulation</keyword>
<dbReference type="Pfam" id="PF01022">
    <property type="entry name" value="HTH_5"/>
    <property type="match status" value="1"/>
</dbReference>
<keyword evidence="3" id="KW-0804">Transcription</keyword>
<dbReference type="KEGG" id="ahm:TL08_12395"/>
<dbReference type="InterPro" id="IPR011991">
    <property type="entry name" value="ArsR-like_HTH"/>
</dbReference>
<dbReference type="InterPro" id="IPR051011">
    <property type="entry name" value="Metal_resp_trans_reg"/>
</dbReference>
<dbReference type="PRINTS" id="PR00778">
    <property type="entry name" value="HTHARSR"/>
</dbReference>
<evidence type="ECO:0000313" key="7">
    <source>
        <dbReference type="Proteomes" id="UP000095210"/>
    </source>
</evidence>
<name>A0AAC9HQ55_9PSEU</name>
<evidence type="ECO:0000256" key="1">
    <source>
        <dbReference type="ARBA" id="ARBA00023015"/>
    </source>
</evidence>
<dbReference type="PANTHER" id="PTHR43132">
    <property type="entry name" value="ARSENICAL RESISTANCE OPERON REPRESSOR ARSR-RELATED"/>
    <property type="match status" value="1"/>
</dbReference>
<dbReference type="NCBIfam" id="NF033788">
    <property type="entry name" value="HTH_metalloreg"/>
    <property type="match status" value="1"/>
</dbReference>
<protein>
    <submittedName>
        <fullName evidence="6">Transcriptional regulator</fullName>
    </submittedName>
</protein>
<reference evidence="7" key="1">
    <citation type="submission" date="2016-03" db="EMBL/GenBank/DDBJ databases">
        <title>Complete genome sequence of the type strain Actinoalloteichus hymeniacidonis DSM 45092.</title>
        <authorList>
            <person name="Schaffert L."/>
            <person name="Albersmeier A."/>
            <person name="Winkler A."/>
            <person name="Kalinowski J."/>
            <person name="Zotchev S."/>
            <person name="Ruckert C."/>
        </authorList>
    </citation>
    <scope>NUCLEOTIDE SEQUENCE [LARGE SCALE GENOMIC DNA]</scope>
    <source>
        <strain evidence="7">HPA177(T) (DSM 45092(T))</strain>
    </source>
</reference>
<evidence type="ECO:0000259" key="5">
    <source>
        <dbReference type="PROSITE" id="PS50987"/>
    </source>
</evidence>
<accession>A0AAC9HQ55</accession>
<sequence length="128" mass="13452">MKIAMVQSDSAPAEPGTHSCSAPEPTAVQLSAAAATFALLSSGPRLHLVWLLAHGSYDVGTLARRVGVSIATVSQHLGKLRLAGVISARREGRQHFYTVDDPHVVALVDQIFEHIAPDGSLAPDPPLS</sequence>
<dbReference type="EMBL" id="CP014859">
    <property type="protein sequence ID" value="AOS63293.1"/>
    <property type="molecule type" value="Genomic_DNA"/>
</dbReference>
<evidence type="ECO:0000313" key="6">
    <source>
        <dbReference type="EMBL" id="AOS63293.1"/>
    </source>
</evidence>
<dbReference type="SUPFAM" id="SSF46785">
    <property type="entry name" value="Winged helix' DNA-binding domain"/>
    <property type="match status" value="1"/>
</dbReference>
<dbReference type="Gene3D" id="1.10.10.10">
    <property type="entry name" value="Winged helix-like DNA-binding domain superfamily/Winged helix DNA-binding domain"/>
    <property type="match status" value="1"/>
</dbReference>
<dbReference type="RefSeq" id="WP_311734479.1">
    <property type="nucleotide sequence ID" value="NZ_CP014859.1"/>
</dbReference>
<keyword evidence="7" id="KW-1185">Reference proteome</keyword>
<dbReference type="InterPro" id="IPR036390">
    <property type="entry name" value="WH_DNA-bd_sf"/>
</dbReference>
<dbReference type="GO" id="GO:0003677">
    <property type="term" value="F:DNA binding"/>
    <property type="evidence" value="ECO:0007669"/>
    <property type="project" value="UniProtKB-KW"/>
</dbReference>
<dbReference type="GO" id="GO:0003700">
    <property type="term" value="F:DNA-binding transcription factor activity"/>
    <property type="evidence" value="ECO:0007669"/>
    <property type="project" value="InterPro"/>
</dbReference>
<dbReference type="PROSITE" id="PS50987">
    <property type="entry name" value="HTH_ARSR_2"/>
    <property type="match status" value="1"/>
</dbReference>
<dbReference type="AlphaFoldDB" id="A0AAC9HQ55"/>
<dbReference type="CDD" id="cd00090">
    <property type="entry name" value="HTH_ARSR"/>
    <property type="match status" value="1"/>
</dbReference>
<dbReference type="InterPro" id="IPR036388">
    <property type="entry name" value="WH-like_DNA-bd_sf"/>
</dbReference>
<dbReference type="Proteomes" id="UP000095210">
    <property type="component" value="Chromosome"/>
</dbReference>
<feature type="domain" description="HTH arsR-type" evidence="5">
    <location>
        <begin position="25"/>
        <end position="119"/>
    </location>
</feature>
<keyword evidence="2" id="KW-0238">DNA-binding</keyword>
<evidence type="ECO:0000256" key="3">
    <source>
        <dbReference type="ARBA" id="ARBA00023163"/>
    </source>
</evidence>
<evidence type="ECO:0000256" key="4">
    <source>
        <dbReference type="SAM" id="MobiDB-lite"/>
    </source>
</evidence>
<dbReference type="InterPro" id="IPR001845">
    <property type="entry name" value="HTH_ArsR_DNA-bd_dom"/>
</dbReference>
<evidence type="ECO:0000256" key="2">
    <source>
        <dbReference type="ARBA" id="ARBA00023125"/>
    </source>
</evidence>
<gene>
    <name evidence="6" type="ORF">TL08_12395</name>
</gene>